<dbReference type="PROSITE" id="PS51257">
    <property type="entry name" value="PROKAR_LIPOPROTEIN"/>
    <property type="match status" value="1"/>
</dbReference>
<dbReference type="Proteomes" id="UP000003345">
    <property type="component" value="Unassembled WGS sequence"/>
</dbReference>
<organism evidence="1 2">
    <name type="scientific">Haemophilus paraphrohaemolyticus HK411</name>
    <dbReference type="NCBI Taxonomy" id="1095743"/>
    <lineage>
        <taxon>Bacteria</taxon>
        <taxon>Pseudomonadati</taxon>
        <taxon>Pseudomonadota</taxon>
        <taxon>Gammaproteobacteria</taxon>
        <taxon>Pasteurellales</taxon>
        <taxon>Pasteurellaceae</taxon>
        <taxon>Haemophilus</taxon>
    </lineage>
</organism>
<dbReference type="EMBL" id="AJMU01000074">
    <property type="protein sequence ID" value="EIG23844.1"/>
    <property type="molecule type" value="Genomic_DNA"/>
</dbReference>
<dbReference type="AlphaFoldDB" id="I2NDD3"/>
<dbReference type="InterPro" id="IPR006597">
    <property type="entry name" value="Sel1-like"/>
</dbReference>
<dbReference type="PANTHER" id="PTHR43628:SF1">
    <property type="entry name" value="CHITIN SYNTHASE REGULATORY FACTOR 2-RELATED"/>
    <property type="match status" value="1"/>
</dbReference>
<comment type="caution">
    <text evidence="1">The sequence shown here is derived from an EMBL/GenBank/DDBJ whole genome shotgun (WGS) entry which is preliminary data.</text>
</comment>
<dbReference type="InterPro" id="IPR011990">
    <property type="entry name" value="TPR-like_helical_dom_sf"/>
</dbReference>
<evidence type="ECO:0000313" key="2">
    <source>
        <dbReference type="Proteomes" id="UP000003345"/>
    </source>
</evidence>
<dbReference type="SMART" id="SM00671">
    <property type="entry name" value="SEL1"/>
    <property type="match status" value="4"/>
</dbReference>
<gene>
    <name evidence="1" type="ORF">HMPREF1054_0611</name>
</gene>
<dbReference type="PANTHER" id="PTHR43628">
    <property type="entry name" value="ACTIVATOR OF C KINASE PROTEIN 1-RELATED"/>
    <property type="match status" value="1"/>
</dbReference>
<protein>
    <submittedName>
        <fullName evidence="1">Sel1 repeat protein</fullName>
    </submittedName>
</protein>
<evidence type="ECO:0000313" key="1">
    <source>
        <dbReference type="EMBL" id="EIG23844.1"/>
    </source>
</evidence>
<dbReference type="InterPro" id="IPR052945">
    <property type="entry name" value="Mitotic_Regulator"/>
</dbReference>
<proteinExistence type="predicted"/>
<accession>I2NDD3</accession>
<dbReference type="Pfam" id="PF08238">
    <property type="entry name" value="Sel1"/>
    <property type="match status" value="3"/>
</dbReference>
<dbReference type="Gene3D" id="1.25.40.10">
    <property type="entry name" value="Tetratricopeptide repeat domain"/>
    <property type="match status" value="2"/>
</dbReference>
<dbReference type="PATRIC" id="fig|1095743.3.peg.1756"/>
<dbReference type="RefSeq" id="WP_005710013.1">
    <property type="nucleotide sequence ID" value="NZ_AJMU01000074.1"/>
</dbReference>
<dbReference type="OrthoDB" id="9792653at2"/>
<dbReference type="SUPFAM" id="SSF81901">
    <property type="entry name" value="HCP-like"/>
    <property type="match status" value="2"/>
</dbReference>
<dbReference type="eggNOG" id="COG0790">
    <property type="taxonomic scope" value="Bacteria"/>
</dbReference>
<reference evidence="1 2" key="1">
    <citation type="submission" date="2012-04" db="EMBL/GenBank/DDBJ databases">
        <authorList>
            <person name="Harkins D.M."/>
            <person name="Madupu R."/>
            <person name="Durkin A.S."/>
            <person name="Torralba M."/>
            <person name="Methe B."/>
            <person name="Sutton G.G."/>
            <person name="Nelson K.E."/>
        </authorList>
    </citation>
    <scope>NUCLEOTIDE SEQUENCE [LARGE SCALE GENOMIC DNA]</scope>
    <source>
        <strain evidence="1 2">HK411</strain>
    </source>
</reference>
<sequence length="305" mass="35517">MKKLSFLLLLFLLGCEDAEIAKIRKEAENGNAVAQFNLGEQYYNGGKLKQDYGVGIEWYEKSAKQGNVDATIKLAKIYTDKKEYEKAISYIEKICSFNRKENLCKDKENIEKDHHLYQLEEYLMKNDMDNLRKQGADYLNKYKHMNSNDKHEKKLYQIIEKASKQKDPRMLNFLGWLYEHAYGVNLNYSLARKYYGESAEGGFTLAYYNLGRLYQYGKGVLKDSSKAKALYEKVSDEKKGQALYQIGIMEVCDSPSWRNNSSHKIFIYISASKYIVDSCNLGYEPACNLNNNWEFFKKNPEKLCD</sequence>
<name>I2NDD3_9PAST</name>